<evidence type="ECO:0000313" key="3">
    <source>
        <dbReference type="Proteomes" id="UP000011087"/>
    </source>
</evidence>
<reference evidence="2" key="3">
    <citation type="submission" date="2016-03" db="UniProtKB">
        <authorList>
            <consortium name="EnsemblProtists"/>
        </authorList>
    </citation>
    <scope>IDENTIFICATION</scope>
</reference>
<dbReference type="InterPro" id="IPR037119">
    <property type="entry name" value="Haem_oxidase_HugZ-like_sf"/>
</dbReference>
<dbReference type="AlphaFoldDB" id="L1IX02"/>
<gene>
    <name evidence="1" type="ORF">GUITHDRAFT_142726</name>
</gene>
<evidence type="ECO:0000313" key="1">
    <source>
        <dbReference type="EMBL" id="EKX40404.1"/>
    </source>
</evidence>
<dbReference type="EnsemblProtists" id="EKX40404">
    <property type="protein sequence ID" value="EKX40404"/>
    <property type="gene ID" value="GUITHDRAFT_142726"/>
</dbReference>
<sequence>MLPNLLLNSWRSVRPRLTSGHLTLSSRWGAVSDKLFSSSAKIIDVDGDKPIEPKQAEGHLIYPERAKNLLFANKRFQVQSYQRLPDDKNDGSSIFSDPNSPVMGKWDNASRSLIMFLEKNKTSHMKHWENISKIASASVATGHIDPPRLTPVFKHLELLPPTVRLVGDLVLYQGIGRDDHLKDLGFKEDDGHLMCLETHGVLFIDIFNKRENIAMRDFSAAYVDPLSACQHEILHIGNTKYFDYLPQFCRDFLGVPVEIAFMYAADRTGFSLFGLQDGTDDRWGEYRFPFTKETNTQEDFFLMIDTMIAEVEEAKKTQVDGKQ</sequence>
<dbReference type="PANTHER" id="PTHR37375">
    <property type="entry name" value="EXPRESSED PROTEIN"/>
    <property type="match status" value="1"/>
</dbReference>
<dbReference type="SUPFAM" id="SSF50475">
    <property type="entry name" value="FMN-binding split barrel"/>
    <property type="match status" value="1"/>
</dbReference>
<dbReference type="RefSeq" id="XP_005827384.1">
    <property type="nucleotide sequence ID" value="XM_005827327.1"/>
</dbReference>
<dbReference type="GeneID" id="19046969"/>
<dbReference type="KEGG" id="gtt:GUITHDRAFT_142726"/>
<name>L1IX02_GUITC</name>
<accession>L1IX02</accession>
<reference evidence="3" key="2">
    <citation type="submission" date="2012-11" db="EMBL/GenBank/DDBJ databases">
        <authorList>
            <person name="Kuo A."/>
            <person name="Curtis B.A."/>
            <person name="Tanifuji G."/>
            <person name="Burki F."/>
            <person name="Gruber A."/>
            <person name="Irimia M."/>
            <person name="Maruyama S."/>
            <person name="Arias M.C."/>
            <person name="Ball S.G."/>
            <person name="Gile G.H."/>
            <person name="Hirakawa Y."/>
            <person name="Hopkins J.F."/>
            <person name="Rensing S.A."/>
            <person name="Schmutz J."/>
            <person name="Symeonidi A."/>
            <person name="Elias M."/>
            <person name="Eveleigh R.J."/>
            <person name="Herman E.K."/>
            <person name="Klute M.J."/>
            <person name="Nakayama T."/>
            <person name="Obornik M."/>
            <person name="Reyes-Prieto A."/>
            <person name="Armbrust E.V."/>
            <person name="Aves S.J."/>
            <person name="Beiko R.G."/>
            <person name="Coutinho P."/>
            <person name="Dacks J.B."/>
            <person name="Durnford D.G."/>
            <person name="Fast N.M."/>
            <person name="Green B.R."/>
            <person name="Grisdale C."/>
            <person name="Hempe F."/>
            <person name="Henrissat B."/>
            <person name="Hoppner M.P."/>
            <person name="Ishida K.-I."/>
            <person name="Kim E."/>
            <person name="Koreny L."/>
            <person name="Kroth P.G."/>
            <person name="Liu Y."/>
            <person name="Malik S.-B."/>
            <person name="Maier U.G."/>
            <person name="McRose D."/>
            <person name="Mock T."/>
            <person name="Neilson J.A."/>
            <person name="Onodera N.T."/>
            <person name="Poole A.M."/>
            <person name="Pritham E.J."/>
            <person name="Richards T.A."/>
            <person name="Rocap G."/>
            <person name="Roy S.W."/>
            <person name="Sarai C."/>
            <person name="Schaack S."/>
            <person name="Shirato S."/>
            <person name="Slamovits C.H."/>
            <person name="Spencer D.F."/>
            <person name="Suzuki S."/>
            <person name="Worden A.Z."/>
            <person name="Zauner S."/>
            <person name="Barry K."/>
            <person name="Bell C."/>
            <person name="Bharti A.K."/>
            <person name="Crow J.A."/>
            <person name="Grimwood J."/>
            <person name="Kramer R."/>
            <person name="Lindquist E."/>
            <person name="Lucas S."/>
            <person name="Salamov A."/>
            <person name="McFadden G.I."/>
            <person name="Lane C.E."/>
            <person name="Keeling P.J."/>
            <person name="Gray M.W."/>
            <person name="Grigoriev I.V."/>
            <person name="Archibald J.M."/>
        </authorList>
    </citation>
    <scope>NUCLEOTIDE SEQUENCE</scope>
    <source>
        <strain evidence="3">CCMP2712</strain>
    </source>
</reference>
<dbReference type="HOGENOM" id="CLU_861805_0_0_1"/>
<dbReference type="Gene3D" id="3.20.180.10">
    <property type="entry name" value="PNP-oxidase-like"/>
    <property type="match status" value="1"/>
</dbReference>
<keyword evidence="3" id="KW-1185">Reference proteome</keyword>
<reference evidence="1 3" key="1">
    <citation type="journal article" date="2012" name="Nature">
        <title>Algal genomes reveal evolutionary mosaicism and the fate of nucleomorphs.</title>
        <authorList>
            <consortium name="DOE Joint Genome Institute"/>
            <person name="Curtis B.A."/>
            <person name="Tanifuji G."/>
            <person name="Burki F."/>
            <person name="Gruber A."/>
            <person name="Irimia M."/>
            <person name="Maruyama S."/>
            <person name="Arias M.C."/>
            <person name="Ball S.G."/>
            <person name="Gile G.H."/>
            <person name="Hirakawa Y."/>
            <person name="Hopkins J.F."/>
            <person name="Kuo A."/>
            <person name="Rensing S.A."/>
            <person name="Schmutz J."/>
            <person name="Symeonidi A."/>
            <person name="Elias M."/>
            <person name="Eveleigh R.J."/>
            <person name="Herman E.K."/>
            <person name="Klute M.J."/>
            <person name="Nakayama T."/>
            <person name="Obornik M."/>
            <person name="Reyes-Prieto A."/>
            <person name="Armbrust E.V."/>
            <person name="Aves S.J."/>
            <person name="Beiko R.G."/>
            <person name="Coutinho P."/>
            <person name="Dacks J.B."/>
            <person name="Durnford D.G."/>
            <person name="Fast N.M."/>
            <person name="Green B.R."/>
            <person name="Grisdale C.J."/>
            <person name="Hempel F."/>
            <person name="Henrissat B."/>
            <person name="Hoppner M.P."/>
            <person name="Ishida K."/>
            <person name="Kim E."/>
            <person name="Koreny L."/>
            <person name="Kroth P.G."/>
            <person name="Liu Y."/>
            <person name="Malik S.B."/>
            <person name="Maier U.G."/>
            <person name="McRose D."/>
            <person name="Mock T."/>
            <person name="Neilson J.A."/>
            <person name="Onodera N.T."/>
            <person name="Poole A.M."/>
            <person name="Pritham E.J."/>
            <person name="Richards T.A."/>
            <person name="Rocap G."/>
            <person name="Roy S.W."/>
            <person name="Sarai C."/>
            <person name="Schaack S."/>
            <person name="Shirato S."/>
            <person name="Slamovits C.H."/>
            <person name="Spencer D.F."/>
            <person name="Suzuki S."/>
            <person name="Worden A.Z."/>
            <person name="Zauner S."/>
            <person name="Barry K."/>
            <person name="Bell C."/>
            <person name="Bharti A.K."/>
            <person name="Crow J.A."/>
            <person name="Grimwood J."/>
            <person name="Kramer R."/>
            <person name="Lindquist E."/>
            <person name="Lucas S."/>
            <person name="Salamov A."/>
            <person name="McFadden G.I."/>
            <person name="Lane C.E."/>
            <person name="Keeling P.J."/>
            <person name="Gray M.W."/>
            <person name="Grigoriev I.V."/>
            <person name="Archibald J.M."/>
        </authorList>
    </citation>
    <scope>NUCLEOTIDE SEQUENCE</scope>
    <source>
        <strain evidence="1 3">CCMP2712</strain>
    </source>
</reference>
<dbReference type="EMBL" id="JH993031">
    <property type="protein sequence ID" value="EKX40404.1"/>
    <property type="molecule type" value="Genomic_DNA"/>
</dbReference>
<dbReference type="PaxDb" id="55529-EKX40404"/>
<evidence type="ECO:0000313" key="2">
    <source>
        <dbReference type="EnsemblProtists" id="EKX40404"/>
    </source>
</evidence>
<dbReference type="OrthoDB" id="10256706at2759"/>
<dbReference type="Proteomes" id="UP000011087">
    <property type="component" value="Unassembled WGS sequence"/>
</dbReference>
<dbReference type="PANTHER" id="PTHR37375:SF1">
    <property type="entry name" value="DUF2470 DOMAIN-CONTAINING PROTEIN"/>
    <property type="match status" value="1"/>
</dbReference>
<proteinExistence type="predicted"/>
<protein>
    <submittedName>
        <fullName evidence="1 2">Uncharacterized protein</fullName>
    </submittedName>
</protein>
<organism evidence="1">
    <name type="scientific">Guillardia theta (strain CCMP2712)</name>
    <name type="common">Cryptophyte</name>
    <dbReference type="NCBI Taxonomy" id="905079"/>
    <lineage>
        <taxon>Eukaryota</taxon>
        <taxon>Cryptophyceae</taxon>
        <taxon>Pyrenomonadales</taxon>
        <taxon>Geminigeraceae</taxon>
        <taxon>Guillardia</taxon>
    </lineage>
</organism>